<keyword evidence="6 10" id="KW-0573">Peptidoglycan synthesis</keyword>
<dbReference type="SUPFAM" id="SSF53756">
    <property type="entry name" value="UDP-Glycosyltransferase/glycogen phosphorylase"/>
    <property type="match status" value="1"/>
</dbReference>
<keyword evidence="4 10" id="KW-0808">Transferase</keyword>
<keyword evidence="3 10" id="KW-0328">Glycosyltransferase</keyword>
<organism evidence="13 14">
    <name type="scientific">Gimesia maris</name>
    <dbReference type="NCBI Taxonomy" id="122"/>
    <lineage>
        <taxon>Bacteria</taxon>
        <taxon>Pseudomonadati</taxon>
        <taxon>Planctomycetota</taxon>
        <taxon>Planctomycetia</taxon>
        <taxon>Planctomycetales</taxon>
        <taxon>Planctomycetaceae</taxon>
        <taxon>Gimesia</taxon>
    </lineage>
</organism>
<name>A0A3D3R338_9PLAN</name>
<dbReference type="GO" id="GO:0071555">
    <property type="term" value="P:cell wall organization"/>
    <property type="evidence" value="ECO:0007669"/>
    <property type="project" value="UniProtKB-KW"/>
</dbReference>
<dbReference type="GO" id="GO:0051301">
    <property type="term" value="P:cell division"/>
    <property type="evidence" value="ECO:0007669"/>
    <property type="project" value="UniProtKB-KW"/>
</dbReference>
<dbReference type="InterPro" id="IPR007235">
    <property type="entry name" value="Glyco_trans_28_C"/>
</dbReference>
<reference evidence="13 14" key="1">
    <citation type="journal article" date="2018" name="Nat. Biotechnol.">
        <title>A standardized bacterial taxonomy based on genome phylogeny substantially revises the tree of life.</title>
        <authorList>
            <person name="Parks D.H."/>
            <person name="Chuvochina M."/>
            <person name="Waite D.W."/>
            <person name="Rinke C."/>
            <person name="Skarshewski A."/>
            <person name="Chaumeil P.A."/>
            <person name="Hugenholtz P."/>
        </authorList>
    </citation>
    <scope>NUCLEOTIDE SEQUENCE [LARGE SCALE GENOMIC DNA]</scope>
    <source>
        <strain evidence="13">UBA9375</strain>
    </source>
</reference>
<feature type="binding site" evidence="10">
    <location>
        <begin position="18"/>
        <end position="20"/>
    </location>
    <ligand>
        <name>UDP-N-acetyl-alpha-D-glucosamine</name>
        <dbReference type="ChEBI" id="CHEBI:57705"/>
    </ligand>
</feature>
<evidence type="ECO:0000256" key="3">
    <source>
        <dbReference type="ARBA" id="ARBA00022676"/>
    </source>
</evidence>
<dbReference type="AlphaFoldDB" id="A0A3D3R338"/>
<evidence type="ECO:0000256" key="7">
    <source>
        <dbReference type="ARBA" id="ARBA00023136"/>
    </source>
</evidence>
<keyword evidence="8 10" id="KW-0131">Cell cycle</keyword>
<evidence type="ECO:0000313" key="13">
    <source>
        <dbReference type="EMBL" id="HCO23235.1"/>
    </source>
</evidence>
<evidence type="ECO:0000259" key="12">
    <source>
        <dbReference type="Pfam" id="PF04101"/>
    </source>
</evidence>
<accession>A0A3D3R338</accession>
<dbReference type="InterPro" id="IPR004276">
    <property type="entry name" value="GlycoTrans_28_N"/>
</dbReference>
<dbReference type="InterPro" id="IPR006009">
    <property type="entry name" value="GlcNAc_MurG"/>
</dbReference>
<comment type="caution">
    <text evidence="10">Lacks conserved residue(s) required for the propagation of feature annotation.</text>
</comment>
<proteinExistence type="inferred from homology"/>
<dbReference type="GO" id="GO:0005886">
    <property type="term" value="C:plasma membrane"/>
    <property type="evidence" value="ECO:0007669"/>
    <property type="project" value="UniProtKB-SubCell"/>
</dbReference>
<keyword evidence="5 10" id="KW-0133">Cell shape</keyword>
<dbReference type="GO" id="GO:0051991">
    <property type="term" value="F:UDP-N-acetyl-D-glucosamine:N-acetylmuramoyl-L-alanyl-D-glutamyl-meso-2,6-diaminopimelyl-D-alanyl-D-alanine-diphosphoundecaprenol 4-beta-N-acetylglucosaminlytransferase activity"/>
    <property type="evidence" value="ECO:0007669"/>
    <property type="project" value="RHEA"/>
</dbReference>
<evidence type="ECO:0000256" key="8">
    <source>
        <dbReference type="ARBA" id="ARBA00023306"/>
    </source>
</evidence>
<comment type="similarity">
    <text evidence="10">Belongs to the glycosyltransferase 28 family. MurG subfamily.</text>
</comment>
<dbReference type="GO" id="GO:0008360">
    <property type="term" value="P:regulation of cell shape"/>
    <property type="evidence" value="ECO:0007669"/>
    <property type="project" value="UniProtKB-KW"/>
</dbReference>
<evidence type="ECO:0000256" key="10">
    <source>
        <dbReference type="HAMAP-Rule" id="MF_00033"/>
    </source>
</evidence>
<dbReference type="EMBL" id="DQAY01000055">
    <property type="protein sequence ID" value="HCO23235.1"/>
    <property type="molecule type" value="Genomic_DNA"/>
</dbReference>
<dbReference type="Pfam" id="PF04101">
    <property type="entry name" value="Glyco_tran_28_C"/>
    <property type="match status" value="1"/>
</dbReference>
<dbReference type="GO" id="GO:0050511">
    <property type="term" value="F:undecaprenyldiphospho-muramoylpentapeptide beta-N-acetylglucosaminyltransferase activity"/>
    <property type="evidence" value="ECO:0007669"/>
    <property type="project" value="UniProtKB-UniRule"/>
</dbReference>
<feature type="binding site" evidence="10">
    <location>
        <position position="207"/>
    </location>
    <ligand>
        <name>UDP-N-acetyl-alpha-D-glucosamine</name>
        <dbReference type="ChEBI" id="CHEBI:57705"/>
    </ligand>
</feature>
<dbReference type="CDD" id="cd03785">
    <property type="entry name" value="GT28_MurG"/>
    <property type="match status" value="1"/>
</dbReference>
<dbReference type="PANTHER" id="PTHR21015:SF22">
    <property type="entry name" value="GLYCOSYLTRANSFERASE"/>
    <property type="match status" value="1"/>
</dbReference>
<dbReference type="GO" id="GO:0005975">
    <property type="term" value="P:carbohydrate metabolic process"/>
    <property type="evidence" value="ECO:0007669"/>
    <property type="project" value="InterPro"/>
</dbReference>
<evidence type="ECO:0000256" key="9">
    <source>
        <dbReference type="ARBA" id="ARBA00023316"/>
    </source>
</evidence>
<comment type="pathway">
    <text evidence="10">Cell wall biogenesis; peptidoglycan biosynthesis.</text>
</comment>
<comment type="catalytic activity">
    <reaction evidence="10">
        <text>di-trans,octa-cis-undecaprenyl diphospho-N-acetyl-alpha-D-muramoyl-L-alanyl-D-glutamyl-meso-2,6-diaminopimeloyl-D-alanyl-D-alanine + UDP-N-acetyl-alpha-D-glucosamine = di-trans,octa-cis-undecaprenyl diphospho-[N-acetyl-alpha-D-glucosaminyl-(1-&gt;4)]-N-acetyl-alpha-D-muramoyl-L-alanyl-D-glutamyl-meso-2,6-diaminopimeloyl-D-alanyl-D-alanine + UDP + H(+)</text>
        <dbReference type="Rhea" id="RHEA:31227"/>
        <dbReference type="ChEBI" id="CHEBI:15378"/>
        <dbReference type="ChEBI" id="CHEBI:57705"/>
        <dbReference type="ChEBI" id="CHEBI:58223"/>
        <dbReference type="ChEBI" id="CHEBI:61387"/>
        <dbReference type="ChEBI" id="CHEBI:61388"/>
        <dbReference type="EC" id="2.4.1.227"/>
    </reaction>
</comment>
<dbReference type="GO" id="GO:0009252">
    <property type="term" value="P:peptidoglycan biosynthetic process"/>
    <property type="evidence" value="ECO:0007669"/>
    <property type="project" value="UniProtKB-UniRule"/>
</dbReference>
<evidence type="ECO:0000313" key="14">
    <source>
        <dbReference type="Proteomes" id="UP000263642"/>
    </source>
</evidence>
<evidence type="ECO:0000256" key="1">
    <source>
        <dbReference type="ARBA" id="ARBA00022475"/>
    </source>
</evidence>
<dbReference type="Gene3D" id="3.40.50.2000">
    <property type="entry name" value="Glycogen Phosphorylase B"/>
    <property type="match status" value="2"/>
</dbReference>
<dbReference type="PANTHER" id="PTHR21015">
    <property type="entry name" value="UDP-N-ACETYLGLUCOSAMINE--N-ACETYLMURAMYL-(PENTAPEPTIDE) PYROPHOSPHORYL-UNDECAPRENOL N-ACETYLGLUCOSAMINE TRANSFERASE 1"/>
    <property type="match status" value="1"/>
</dbReference>
<dbReference type="Pfam" id="PF03033">
    <property type="entry name" value="Glyco_transf_28"/>
    <property type="match status" value="1"/>
</dbReference>
<dbReference type="HAMAP" id="MF_00033">
    <property type="entry name" value="MurG"/>
    <property type="match status" value="1"/>
</dbReference>
<keyword evidence="2 10" id="KW-0132">Cell division</keyword>
<dbReference type="UniPathway" id="UPA00219"/>
<sequence>MSPSILDGKAIVFAGGGTGGHLLPGLAVAAELVSRGNCRISFVGTNRSVEQQIIARTGYEHVDLPVSPLNTAFRNPFRFFVNHFQAYWKGRSFLRETKPALVIGLGGMASVPVILEASRLKLPIMLLEQNIVCGKANHFLLGRADVICSSFPDTIWNRSQIETRQKPRVVVTGNPVRTEIRRLAESAQEITARGKDGEFVILVLGGSQGAVSVNSAVIAMLERSQDQLPETIRLVHQAGEKDFHRVEKAYERLVDAIPRLKVTVQPFFDELSDWYARANLVISRSGATTLAELACAGCPTILIPYPGAVNEHQLLNARYFEQHGAAVIVEQSPDSELTAGQLQDAILKLLFDEGRRMQMAENMRPLALPAAASRVAEEVVSLISG</sequence>
<comment type="function">
    <text evidence="10">Cell wall formation. Catalyzes the transfer of a GlcNAc subunit on undecaprenyl-pyrophosphoryl-MurNAc-pentapeptide (lipid intermediate I) to form undecaprenyl-pyrophosphoryl-MurNAc-(pentapeptide)GlcNAc (lipid intermediate II).</text>
</comment>
<feature type="domain" description="Glycosyltransferase family 28 N-terminal" evidence="11">
    <location>
        <begin position="11"/>
        <end position="145"/>
    </location>
</feature>
<dbReference type="EC" id="2.4.1.227" evidence="10"/>
<protein>
    <recommendedName>
        <fullName evidence="10">UDP-N-acetylglucosamine--N-acetylmuramyl-(pentapeptide) pyrophosphoryl-undecaprenol N-acetylglucosamine transferase</fullName>
        <ecNumber evidence="10">2.4.1.227</ecNumber>
    </recommendedName>
    <alternativeName>
        <fullName evidence="10">Undecaprenyl-PP-MurNAc-pentapeptide-UDPGlcNAc GlcNAc transferase</fullName>
    </alternativeName>
</protein>
<keyword evidence="1 10" id="KW-1003">Cell membrane</keyword>
<keyword evidence="9 10" id="KW-0961">Cell wall biogenesis/degradation</keyword>
<feature type="binding site" evidence="10">
    <location>
        <position position="313"/>
    </location>
    <ligand>
        <name>UDP-N-acetyl-alpha-D-glucosamine</name>
        <dbReference type="ChEBI" id="CHEBI:57705"/>
    </ligand>
</feature>
<feature type="binding site" evidence="10">
    <location>
        <position position="130"/>
    </location>
    <ligand>
        <name>UDP-N-acetyl-alpha-D-glucosamine</name>
        <dbReference type="ChEBI" id="CHEBI:57705"/>
    </ligand>
</feature>
<evidence type="ECO:0000256" key="5">
    <source>
        <dbReference type="ARBA" id="ARBA00022960"/>
    </source>
</evidence>
<comment type="subcellular location">
    <subcellularLocation>
        <location evidence="10">Cell membrane</location>
        <topology evidence="10">Peripheral membrane protein</topology>
        <orientation evidence="10">Cytoplasmic side</orientation>
    </subcellularLocation>
</comment>
<gene>
    <name evidence="10 13" type="primary">murG</name>
    <name evidence="13" type="ORF">DIT97_09325</name>
</gene>
<evidence type="ECO:0000259" key="11">
    <source>
        <dbReference type="Pfam" id="PF03033"/>
    </source>
</evidence>
<evidence type="ECO:0000256" key="2">
    <source>
        <dbReference type="ARBA" id="ARBA00022618"/>
    </source>
</evidence>
<dbReference type="Proteomes" id="UP000263642">
    <property type="component" value="Unassembled WGS sequence"/>
</dbReference>
<evidence type="ECO:0000256" key="4">
    <source>
        <dbReference type="ARBA" id="ARBA00022679"/>
    </source>
</evidence>
<keyword evidence="7 10" id="KW-0472">Membrane</keyword>
<dbReference type="NCBIfam" id="TIGR01133">
    <property type="entry name" value="murG"/>
    <property type="match status" value="1"/>
</dbReference>
<evidence type="ECO:0000256" key="6">
    <source>
        <dbReference type="ARBA" id="ARBA00022984"/>
    </source>
</evidence>
<comment type="caution">
    <text evidence="13">The sequence shown here is derived from an EMBL/GenBank/DDBJ whole genome shotgun (WGS) entry which is preliminary data.</text>
</comment>
<feature type="domain" description="Glycosyl transferase family 28 C-terminal" evidence="12">
    <location>
        <begin position="200"/>
        <end position="363"/>
    </location>
</feature>
<feature type="binding site" evidence="10">
    <location>
        <position position="177"/>
    </location>
    <ligand>
        <name>UDP-N-acetyl-alpha-D-glucosamine</name>
        <dbReference type="ChEBI" id="CHEBI:57705"/>
    </ligand>
</feature>